<reference evidence="2 3" key="2">
    <citation type="journal article" date="2012" name="J. Bacteriol.">
        <title>Complete genome sequences of six strains of the genus Methylobacterium.</title>
        <authorList>
            <person name="Marx C.J."/>
            <person name="Bringel F."/>
            <person name="Chistoserdova L."/>
            <person name="Moulin L."/>
            <person name="Farhan Ul Haque M."/>
            <person name="Fleischman D.E."/>
            <person name="Gruffaz C."/>
            <person name="Jourand P."/>
            <person name="Knief C."/>
            <person name="Lee M.C."/>
            <person name="Muller E.E."/>
            <person name="Nadalig T."/>
            <person name="Peyraud R."/>
            <person name="Roselli S."/>
            <person name="Russ L."/>
            <person name="Goodwin L.A."/>
            <person name="Ivanova N."/>
            <person name="Kyrpides N."/>
            <person name="Lajus A."/>
            <person name="Land M.L."/>
            <person name="Medigue C."/>
            <person name="Mikhailova N."/>
            <person name="Nolan M."/>
            <person name="Woyke T."/>
            <person name="Stolyar S."/>
            <person name="Vorholt J.A."/>
            <person name="Vuilleumier S."/>
        </authorList>
    </citation>
    <scope>NUCLEOTIDE SEQUENCE [LARGE SCALE GENOMIC DNA]</scope>
    <source>
        <strain evidence="3">CM4 / NCIMB 13688</strain>
    </source>
</reference>
<dbReference type="HOGENOM" id="CLU_629780_0_0_5"/>
<dbReference type="RefSeq" id="WP_015952959.1">
    <property type="nucleotide sequence ID" value="NC_011757.1"/>
</dbReference>
<dbReference type="KEGG" id="mch:Mchl_5368"/>
<accession>B7KWP9</accession>
<feature type="region of interest" description="Disordered" evidence="1">
    <location>
        <begin position="61"/>
        <end position="118"/>
    </location>
</feature>
<feature type="compositionally biased region" description="Basic residues" evidence="1">
    <location>
        <begin position="90"/>
        <end position="101"/>
    </location>
</feature>
<proteinExistence type="predicted"/>
<evidence type="ECO:0000313" key="3">
    <source>
        <dbReference type="Proteomes" id="UP000002385"/>
    </source>
</evidence>
<feature type="compositionally biased region" description="Low complexity" evidence="1">
    <location>
        <begin position="126"/>
        <end position="142"/>
    </location>
</feature>
<evidence type="ECO:0000313" key="2">
    <source>
        <dbReference type="EMBL" id="ACK86126.1"/>
    </source>
</evidence>
<feature type="compositionally biased region" description="Basic and acidic residues" evidence="1">
    <location>
        <begin position="102"/>
        <end position="118"/>
    </location>
</feature>
<feature type="region of interest" description="Disordered" evidence="1">
    <location>
        <begin position="416"/>
        <end position="435"/>
    </location>
</feature>
<evidence type="ECO:0000256" key="1">
    <source>
        <dbReference type="SAM" id="MobiDB-lite"/>
    </source>
</evidence>
<sequence length="435" mass="47349">MLPLNIISAFPAQAATRQSINAPVSPPHTCVPAPANDDLADYLDRELADLPLDFSDVPPAPIVSNLDGSPAEPEPAPVPSVPDLVTRAAARPRRKRRRSGLRQREDARRMRAHRRADAEEVVNHLPTPANTNTKTSKTTPTETKPKAITRRIASWDDAGELPRVIAMNRALDRFGVPMAFSVNFDPRFIKAANDNARGQLDYYRRRIAMALKRAVGETPAMWIAVETDDDGRQHCHGGMARTDRHDPAVVLDALAQAGGNWTTQGSAPADLRPQHAPDGWAIYPFKRAPRTRRDLREAAGLDAAARVTLYSCTDDLRTEAKRVYEEARRAIGSGDRTHERGRTARELVQEARQRAATLEAPETAPVLPEPPCEPAVIPVPASGAGAAAQARPAQTELLAELAFTVPTPLALDGPFRMPATARSRGPPRADHLVST</sequence>
<dbReference type="EMBL" id="CP001298">
    <property type="protein sequence ID" value="ACK86126.1"/>
    <property type="molecule type" value="Genomic_DNA"/>
</dbReference>
<gene>
    <name evidence="2" type="ordered locus">Mchl_5368</name>
</gene>
<protein>
    <submittedName>
        <fullName evidence="2">Uncharacterized protein</fullName>
    </submittedName>
</protein>
<dbReference type="AlphaFoldDB" id="B7KWP9"/>
<dbReference type="Proteomes" id="UP000002385">
    <property type="component" value="Chromosome"/>
</dbReference>
<feature type="region of interest" description="Disordered" evidence="1">
    <location>
        <begin position="125"/>
        <end position="144"/>
    </location>
</feature>
<name>B7KWP9_METC4</name>
<reference evidence="3" key="1">
    <citation type="submission" date="2008-12" db="EMBL/GenBank/DDBJ databases">
        <title>Complete sequence of chromosome of Methylobacterium chloromethanicum CM4.</title>
        <authorList>
            <consortium name="US DOE Joint Genome Institute"/>
            <person name="Lucas S."/>
            <person name="Copeland A."/>
            <person name="Lapidus A."/>
            <person name="Glavina del Rio T."/>
            <person name="Dalin E."/>
            <person name="Tice H."/>
            <person name="Bruce D."/>
            <person name="Goodwin L."/>
            <person name="Pitluck S."/>
            <person name="Chertkov O."/>
            <person name="Brettin T."/>
            <person name="Detter J.C."/>
            <person name="Han C."/>
            <person name="Larimer F."/>
            <person name="Land M."/>
            <person name="Hauser L."/>
            <person name="Kyrpides N."/>
            <person name="Mikhailova N."/>
            <person name="Marx C."/>
            <person name="Richardson P."/>
        </authorList>
    </citation>
    <scope>NUCLEOTIDE SEQUENCE [LARGE SCALE GENOMIC DNA]</scope>
    <source>
        <strain evidence="3">CM4 / NCIMB 13688</strain>
    </source>
</reference>
<organism evidence="2 3">
    <name type="scientific">Methylorubrum extorquens (strain CM4 / NCIMB 13688)</name>
    <name type="common">Methylobacterium extorquens</name>
    <dbReference type="NCBI Taxonomy" id="440085"/>
    <lineage>
        <taxon>Bacteria</taxon>
        <taxon>Pseudomonadati</taxon>
        <taxon>Pseudomonadota</taxon>
        <taxon>Alphaproteobacteria</taxon>
        <taxon>Hyphomicrobiales</taxon>
        <taxon>Methylobacteriaceae</taxon>
        <taxon>Methylorubrum</taxon>
    </lineage>
</organism>